<sequence>MTKKGRLLLFYLVAAGLLSQGLISGAWAEKEPYKVGALFAITGPAAWLGTPERNTARMIEEQVNMGGGINGHPLQIIIEDTVGDPTKTVTAAKKLIAKDQVLVIVGPSRSGTTLAVIPIVEEAKVPLVSCAAAEAIVVPVKSWVFKTPQKDSDAAIRIYETIKDQGISKIAIITGTTGFGDQGRNQLKRLAAGFGIEILADETYGPQDTDMTAQLTKIKATGAQAVINWSIVPGQVIVAKNLRQLGMKIPLFQSHGFGNIKYAQTAGEAGEGIIFPCGRLLAVATLPDDHPQKEVLLRYKWEYETKYGEDVSTFGGHAWDALQLVIMALREVGPDREAIRSYIENTNNFVGTGGVFNFSPEDHNGLDKDAFEMLTIENERFVVLE</sequence>
<dbReference type="AlphaFoldDB" id="A0A523WEP5"/>
<keyword evidence="3" id="KW-0732">Signal</keyword>
<dbReference type="SUPFAM" id="SSF53822">
    <property type="entry name" value="Periplasmic binding protein-like I"/>
    <property type="match status" value="1"/>
</dbReference>
<accession>A0A523WEP5</accession>
<feature type="domain" description="Leucine-binding protein" evidence="5">
    <location>
        <begin position="32"/>
        <end position="364"/>
    </location>
</feature>
<dbReference type="PRINTS" id="PR00337">
    <property type="entry name" value="LEUILEVALBP"/>
</dbReference>
<gene>
    <name evidence="6" type="ORF">E3J48_00120</name>
</gene>
<comment type="similarity">
    <text evidence="1">Belongs to the leucine-binding protein family.</text>
</comment>
<evidence type="ECO:0000256" key="3">
    <source>
        <dbReference type="ARBA" id="ARBA00022729"/>
    </source>
</evidence>
<evidence type="ECO:0000259" key="5">
    <source>
        <dbReference type="Pfam" id="PF13458"/>
    </source>
</evidence>
<comment type="caution">
    <text evidence="6">The sequence shown here is derived from an EMBL/GenBank/DDBJ whole genome shotgun (WGS) entry which is preliminary data.</text>
</comment>
<dbReference type="GO" id="GO:0006865">
    <property type="term" value="P:amino acid transport"/>
    <property type="evidence" value="ECO:0007669"/>
    <property type="project" value="UniProtKB-KW"/>
</dbReference>
<keyword evidence="4" id="KW-0029">Amino-acid transport</keyword>
<dbReference type="InterPro" id="IPR028082">
    <property type="entry name" value="Peripla_BP_I"/>
</dbReference>
<proteinExistence type="inferred from homology"/>
<dbReference type="CDD" id="cd06333">
    <property type="entry name" value="PBP1_ABC_RPA1789-like"/>
    <property type="match status" value="1"/>
</dbReference>
<dbReference type="InterPro" id="IPR051010">
    <property type="entry name" value="BCAA_transport"/>
</dbReference>
<organism evidence="6 7">
    <name type="scientific">Aerophobetes bacterium</name>
    <dbReference type="NCBI Taxonomy" id="2030807"/>
    <lineage>
        <taxon>Bacteria</taxon>
        <taxon>Candidatus Aerophobota</taxon>
    </lineage>
</organism>
<evidence type="ECO:0000256" key="4">
    <source>
        <dbReference type="ARBA" id="ARBA00022970"/>
    </source>
</evidence>
<dbReference type="Pfam" id="PF13458">
    <property type="entry name" value="Peripla_BP_6"/>
    <property type="match status" value="1"/>
</dbReference>
<dbReference type="PANTHER" id="PTHR30483">
    <property type="entry name" value="LEUCINE-SPECIFIC-BINDING PROTEIN"/>
    <property type="match status" value="1"/>
</dbReference>
<evidence type="ECO:0000256" key="2">
    <source>
        <dbReference type="ARBA" id="ARBA00022448"/>
    </source>
</evidence>
<evidence type="ECO:0000313" key="6">
    <source>
        <dbReference type="EMBL" id="TET65149.1"/>
    </source>
</evidence>
<evidence type="ECO:0000256" key="1">
    <source>
        <dbReference type="ARBA" id="ARBA00010062"/>
    </source>
</evidence>
<keyword evidence="2" id="KW-0813">Transport</keyword>
<reference evidence="6 7" key="1">
    <citation type="submission" date="2019-03" db="EMBL/GenBank/DDBJ databases">
        <title>Metabolic potential of uncultured bacteria and archaea associated with petroleum seepage in deep-sea sediments.</title>
        <authorList>
            <person name="Dong X."/>
            <person name="Hubert C."/>
        </authorList>
    </citation>
    <scope>NUCLEOTIDE SEQUENCE [LARGE SCALE GENOMIC DNA]</scope>
    <source>
        <strain evidence="6">E29_bin52</strain>
    </source>
</reference>
<dbReference type="Proteomes" id="UP000319130">
    <property type="component" value="Unassembled WGS sequence"/>
</dbReference>
<dbReference type="PANTHER" id="PTHR30483:SF38">
    <property type="entry name" value="BLR7848 PROTEIN"/>
    <property type="match status" value="1"/>
</dbReference>
<dbReference type="InterPro" id="IPR000709">
    <property type="entry name" value="Leu_Ile_Val-bd"/>
</dbReference>
<evidence type="ECO:0000313" key="7">
    <source>
        <dbReference type="Proteomes" id="UP000319130"/>
    </source>
</evidence>
<dbReference type="EMBL" id="SOIZ01000005">
    <property type="protein sequence ID" value="TET65149.1"/>
    <property type="molecule type" value="Genomic_DNA"/>
</dbReference>
<protein>
    <submittedName>
        <fullName evidence="6">ABC transporter substrate-binding protein</fullName>
    </submittedName>
</protein>
<name>A0A523WEP5_UNCAE</name>
<dbReference type="Gene3D" id="3.40.50.2300">
    <property type="match status" value="2"/>
</dbReference>
<dbReference type="InterPro" id="IPR028081">
    <property type="entry name" value="Leu-bd"/>
</dbReference>